<dbReference type="PANTHER" id="PTHR42919:SF8">
    <property type="entry name" value="N-ALPHA-ACETYLTRANSFERASE 50"/>
    <property type="match status" value="1"/>
</dbReference>
<keyword evidence="4" id="KW-0689">Ribosomal protein</keyword>
<gene>
    <name evidence="4" type="ORF">SAMN05216324_103283</name>
</gene>
<dbReference type="OrthoDB" id="9800193at2"/>
<dbReference type="PRINTS" id="PR01754">
    <property type="entry name" value="SACTRNSFRASE"/>
</dbReference>
<evidence type="ECO:0000259" key="3">
    <source>
        <dbReference type="PROSITE" id="PS51186"/>
    </source>
</evidence>
<evidence type="ECO:0000256" key="1">
    <source>
        <dbReference type="ARBA" id="ARBA00022679"/>
    </source>
</evidence>
<organism evidence="4 5">
    <name type="scientific">Chryseobacterium limigenitum</name>
    <dbReference type="NCBI Taxonomy" id="1612149"/>
    <lineage>
        <taxon>Bacteria</taxon>
        <taxon>Pseudomonadati</taxon>
        <taxon>Bacteroidota</taxon>
        <taxon>Flavobacteriia</taxon>
        <taxon>Flavobacteriales</taxon>
        <taxon>Weeksellaceae</taxon>
        <taxon>Chryseobacterium group</taxon>
        <taxon>Chryseobacterium</taxon>
    </lineage>
</organism>
<dbReference type="STRING" id="1612149.SAMN05216324_103283"/>
<dbReference type="InterPro" id="IPR000182">
    <property type="entry name" value="GNAT_dom"/>
</dbReference>
<dbReference type="GO" id="GO:0005840">
    <property type="term" value="C:ribosome"/>
    <property type="evidence" value="ECO:0007669"/>
    <property type="project" value="UniProtKB-KW"/>
</dbReference>
<keyword evidence="1" id="KW-0808">Transferase</keyword>
<dbReference type="Proteomes" id="UP000182034">
    <property type="component" value="Unassembled WGS sequence"/>
</dbReference>
<feature type="domain" description="N-acetyltransferase" evidence="3">
    <location>
        <begin position="34"/>
        <end position="179"/>
    </location>
</feature>
<keyword evidence="4" id="KW-0687">Ribonucleoprotein</keyword>
<dbReference type="PROSITE" id="PS51186">
    <property type="entry name" value="GNAT"/>
    <property type="match status" value="1"/>
</dbReference>
<dbReference type="Pfam" id="PF00583">
    <property type="entry name" value="Acetyltransf_1"/>
    <property type="match status" value="1"/>
</dbReference>
<accession>A0A1K2IJ47</accession>
<proteinExistence type="predicted"/>
<dbReference type="Gene3D" id="3.40.630.30">
    <property type="match status" value="1"/>
</dbReference>
<dbReference type="AlphaFoldDB" id="A0A1K2IJ47"/>
<dbReference type="CDD" id="cd04301">
    <property type="entry name" value="NAT_SF"/>
    <property type="match status" value="1"/>
</dbReference>
<keyword evidence="2" id="KW-0012">Acyltransferase</keyword>
<reference evidence="5" key="1">
    <citation type="submission" date="2016-10" db="EMBL/GenBank/DDBJ databases">
        <authorList>
            <person name="Varghese N."/>
            <person name="Submissions S."/>
        </authorList>
    </citation>
    <scope>NUCLEOTIDE SEQUENCE [LARGE SCALE GENOMIC DNA]</scope>
    <source>
        <strain evidence="5">SUR2</strain>
    </source>
</reference>
<protein>
    <submittedName>
        <fullName evidence="4">Ribosomal protein S18 acetylase RimI</fullName>
    </submittedName>
</protein>
<evidence type="ECO:0000313" key="4">
    <source>
        <dbReference type="EMBL" id="SFZ92477.1"/>
    </source>
</evidence>
<dbReference type="GO" id="GO:0016747">
    <property type="term" value="F:acyltransferase activity, transferring groups other than amino-acyl groups"/>
    <property type="evidence" value="ECO:0007669"/>
    <property type="project" value="InterPro"/>
</dbReference>
<dbReference type="InterPro" id="IPR016181">
    <property type="entry name" value="Acyl_CoA_acyltransferase"/>
</dbReference>
<dbReference type="InterPro" id="IPR051556">
    <property type="entry name" value="N-term/lysine_N-AcTrnsfr"/>
</dbReference>
<dbReference type="SUPFAM" id="SSF55729">
    <property type="entry name" value="Acyl-CoA N-acyltransferases (Nat)"/>
    <property type="match status" value="1"/>
</dbReference>
<dbReference type="PANTHER" id="PTHR42919">
    <property type="entry name" value="N-ALPHA-ACETYLTRANSFERASE"/>
    <property type="match status" value="1"/>
</dbReference>
<sequence>MIKIKKLEKLTSNPTSNWGFNGYETDKIFSISSIEIGNTFEFSLREKNQHYNKTWETNAEDINELNTIIEQGHSFGAFENNELVGWVICNLREWNNSLFIENILISENFRGQNIGRLLIKSVNRKARELKCRIVELETQSTNYPAIKFYQKAGFHFTGINTKLYNDSSETALFMSYEVLI</sequence>
<name>A0A1K2IJ47_9FLAO</name>
<evidence type="ECO:0000256" key="2">
    <source>
        <dbReference type="ARBA" id="ARBA00023315"/>
    </source>
</evidence>
<dbReference type="InterPro" id="IPR008125">
    <property type="entry name" value="Streptothricin_AcTrfase"/>
</dbReference>
<keyword evidence="5" id="KW-1185">Reference proteome</keyword>
<dbReference type="EMBL" id="FPKW01000003">
    <property type="protein sequence ID" value="SFZ92477.1"/>
    <property type="molecule type" value="Genomic_DNA"/>
</dbReference>
<evidence type="ECO:0000313" key="5">
    <source>
        <dbReference type="Proteomes" id="UP000182034"/>
    </source>
</evidence>
<dbReference type="RefSeq" id="WP_072408247.1">
    <property type="nucleotide sequence ID" value="NZ_FPKW01000003.1"/>
</dbReference>